<feature type="binding site" evidence="6">
    <location>
        <position position="210"/>
    </location>
    <ligand>
        <name>ATP</name>
        <dbReference type="ChEBI" id="CHEBI:30616"/>
    </ligand>
</feature>
<dbReference type="NCBIfam" id="NF007006">
    <property type="entry name" value="PRK09469.1"/>
    <property type="match status" value="1"/>
</dbReference>
<evidence type="ECO:0000256" key="5">
    <source>
        <dbReference type="PIRSR" id="PIRSR604809-1"/>
    </source>
</evidence>
<comment type="subunit">
    <text evidence="11">Oligomer of 12 subunits arranged in the form of two hexagons.</text>
</comment>
<dbReference type="EMBL" id="JAYGII010000045">
    <property type="protein sequence ID" value="MEA5446648.1"/>
    <property type="molecule type" value="Genomic_DNA"/>
</dbReference>
<comment type="subcellular location">
    <subcellularLocation>
        <location evidence="11">Cytoplasm</location>
    </subcellularLocation>
</comment>
<dbReference type="GO" id="GO:0019740">
    <property type="term" value="P:nitrogen utilization"/>
    <property type="evidence" value="ECO:0007669"/>
    <property type="project" value="TreeGrafter"/>
</dbReference>
<dbReference type="PROSITE" id="PS51986">
    <property type="entry name" value="GS_BETA_GRASP"/>
    <property type="match status" value="1"/>
</dbReference>
<feature type="binding site" evidence="7">
    <location>
        <position position="223"/>
    </location>
    <ligand>
        <name>Mg(2+)</name>
        <dbReference type="ChEBI" id="CHEBI:18420"/>
        <label>1</label>
    </ligand>
</feature>
<comment type="catalytic activity">
    <reaction evidence="4 12">
        <text>L-glutamate + NH4(+) + ATP = L-glutamine + ADP + phosphate + H(+)</text>
        <dbReference type="Rhea" id="RHEA:16169"/>
        <dbReference type="ChEBI" id="CHEBI:15378"/>
        <dbReference type="ChEBI" id="CHEBI:28938"/>
        <dbReference type="ChEBI" id="CHEBI:29985"/>
        <dbReference type="ChEBI" id="CHEBI:30616"/>
        <dbReference type="ChEBI" id="CHEBI:43474"/>
        <dbReference type="ChEBI" id="CHEBI:58359"/>
        <dbReference type="ChEBI" id="CHEBI:456216"/>
        <dbReference type="EC" id="6.3.1.2"/>
    </reaction>
</comment>
<keyword evidence="12 15" id="KW-0436">Ligase</keyword>
<keyword evidence="7" id="KW-0479">Metal-binding</keyword>
<feature type="domain" description="GS beta-grasp" evidence="13">
    <location>
        <begin position="15"/>
        <end position="99"/>
    </location>
</feature>
<dbReference type="SMART" id="SM01230">
    <property type="entry name" value="Gln-synt_C"/>
    <property type="match status" value="1"/>
</dbReference>
<evidence type="ECO:0000256" key="3">
    <source>
        <dbReference type="ARBA" id="ARBA00021364"/>
    </source>
</evidence>
<sequence length="471" mass="52351">MAQSAAEVIKLIEEKGIKFVDFRFSDTKGKEMHVTLPAREIDEEVFEEGKMFDGSSIQGWKGINESDMILRPDPATAVVDVFRQEPTLNLVCDVIEPATLQGYERDPRSLARRAEAFLQSSGVADAAYFGPENEFFIFDDIRWGADMSGAFYEIDSKEADWNSERIYADGNFGHRPGVKGGYFPVSPVDSLADIRAAMCLAMEEMNLKVEVHHHEVATAGQCEIGTEFNSLVRKADETQLFKYTVMNVAHGYGKTATFMPKPIVGDNGSGMHVHMSLMKDGKNLFAGDEYGGLSETALYYIGGIIKHAKALNAFTNASTNSYKRLVPGFEAPVKLAYSARNRSASIRIPYVPNPKARRVEVRFPDSTGNPYFAFSALMMAGLDGILNKIHPGEALDKDLYDLPPEEGKNIPEVAFSLEEALKALDADRDFLKQGGVFTDDVIDAYIDLKMEDVTRLRMTAHPVEFDMYYSL</sequence>
<keyword evidence="7" id="KW-0460">Magnesium</keyword>
<evidence type="ECO:0000313" key="16">
    <source>
        <dbReference type="Proteomes" id="UP001302316"/>
    </source>
</evidence>
<dbReference type="GO" id="GO:0046872">
    <property type="term" value="F:metal ion binding"/>
    <property type="evidence" value="ECO:0007669"/>
    <property type="project" value="UniProtKB-KW"/>
</dbReference>
<dbReference type="PANTHER" id="PTHR43407">
    <property type="entry name" value="GLUTAMINE SYNTHETASE"/>
    <property type="match status" value="1"/>
</dbReference>
<gene>
    <name evidence="15" type="primary">glnA</name>
    <name evidence="15" type="ORF">VCB98_12545</name>
</gene>
<feature type="binding site" evidence="5">
    <location>
        <position position="330"/>
    </location>
    <ligand>
        <name>L-glutamate</name>
        <dbReference type="ChEBI" id="CHEBI:29985"/>
    </ligand>
</feature>
<dbReference type="FunFam" id="3.30.590.10:FF:000001">
    <property type="entry name" value="Glutamine synthetase"/>
    <property type="match status" value="1"/>
</dbReference>
<dbReference type="PROSITE" id="PS00180">
    <property type="entry name" value="GLNA_1"/>
    <property type="match status" value="1"/>
</dbReference>
<dbReference type="Pfam" id="PF03951">
    <property type="entry name" value="Gln-synt_N"/>
    <property type="match status" value="1"/>
</dbReference>
<organism evidence="15 16">
    <name type="scientific">Natronospira elongata</name>
    <dbReference type="NCBI Taxonomy" id="3110268"/>
    <lineage>
        <taxon>Bacteria</taxon>
        <taxon>Pseudomonadati</taxon>
        <taxon>Pseudomonadota</taxon>
        <taxon>Gammaproteobacteria</taxon>
        <taxon>Natronospirales</taxon>
        <taxon>Natronospiraceae</taxon>
        <taxon>Natronospira</taxon>
    </lineage>
</organism>
<feature type="binding site" evidence="5">
    <location>
        <position position="324"/>
    </location>
    <ligand>
        <name>L-glutamate</name>
        <dbReference type="ChEBI" id="CHEBI:29985"/>
    </ligand>
</feature>
<evidence type="ECO:0000256" key="11">
    <source>
        <dbReference type="RuleBase" id="RU000387"/>
    </source>
</evidence>
<feature type="binding site" evidence="5">
    <location>
        <begin position="267"/>
        <end position="268"/>
    </location>
    <ligand>
        <name>L-glutamate</name>
        <dbReference type="ChEBI" id="CHEBI:29985"/>
    </ligand>
</feature>
<dbReference type="Gene3D" id="3.10.20.70">
    <property type="entry name" value="Glutamine synthetase, N-terminal domain"/>
    <property type="match status" value="1"/>
</dbReference>
<feature type="domain" description="GS catalytic" evidence="14">
    <location>
        <begin position="107"/>
        <end position="471"/>
    </location>
</feature>
<dbReference type="InterPro" id="IPR014746">
    <property type="entry name" value="Gln_synth/guanido_kin_cat_dom"/>
</dbReference>
<keyword evidence="6 12" id="KW-0067">ATP-binding</keyword>
<dbReference type="GO" id="GO:0005737">
    <property type="term" value="C:cytoplasm"/>
    <property type="evidence" value="ECO:0007669"/>
    <property type="project" value="UniProtKB-SubCell"/>
</dbReference>
<dbReference type="InterPro" id="IPR001637">
    <property type="entry name" value="Gln_synth_I_adenylation_site"/>
</dbReference>
<evidence type="ECO:0000256" key="12">
    <source>
        <dbReference type="RuleBase" id="RU004356"/>
    </source>
</evidence>
<feature type="binding site" evidence="7">
    <location>
        <position position="360"/>
    </location>
    <ligand>
        <name>Mg(2+)</name>
        <dbReference type="ChEBI" id="CHEBI:18420"/>
        <label>1</label>
    </ligand>
</feature>
<feature type="binding site" evidence="6">
    <location>
        <position position="342"/>
    </location>
    <ligand>
        <name>ATP</name>
        <dbReference type="ChEBI" id="CHEBI:30616"/>
    </ligand>
</feature>
<evidence type="ECO:0000256" key="8">
    <source>
        <dbReference type="PIRSR" id="PIRSR604809-50"/>
    </source>
</evidence>
<evidence type="ECO:0000259" key="14">
    <source>
        <dbReference type="PROSITE" id="PS51987"/>
    </source>
</evidence>
<dbReference type="Gene3D" id="3.30.590.10">
    <property type="entry name" value="Glutamine synthetase/guanido kinase, catalytic domain"/>
    <property type="match status" value="1"/>
</dbReference>
<feature type="binding site" evidence="7">
    <location>
        <position position="215"/>
    </location>
    <ligand>
        <name>Mg(2+)</name>
        <dbReference type="ChEBI" id="CHEBI:18420"/>
        <label>1</label>
    </ligand>
</feature>
<evidence type="ECO:0000256" key="4">
    <source>
        <dbReference type="ARBA" id="ARBA00049436"/>
    </source>
</evidence>
<dbReference type="AlphaFoldDB" id="A0AAP6JGY0"/>
<dbReference type="GO" id="GO:0005524">
    <property type="term" value="F:ATP binding"/>
    <property type="evidence" value="ECO:0007669"/>
    <property type="project" value="UniProtKB-KW"/>
</dbReference>
<feature type="binding site" evidence="7">
    <location>
        <position position="272"/>
    </location>
    <ligand>
        <name>Mg(2+)</name>
        <dbReference type="ChEBI" id="CHEBI:18420"/>
        <label>1</label>
    </ligand>
</feature>
<dbReference type="InterPro" id="IPR027303">
    <property type="entry name" value="Gln_synth_gly_rich_site"/>
</dbReference>
<dbReference type="PROSITE" id="PS51987">
    <property type="entry name" value="GS_CATALYTIC"/>
    <property type="match status" value="1"/>
</dbReference>
<dbReference type="InterPro" id="IPR027302">
    <property type="entry name" value="Gln_synth_N_conserv_site"/>
</dbReference>
<dbReference type="InterPro" id="IPR036651">
    <property type="entry name" value="Gln_synt_N_sf"/>
</dbReference>
<name>A0AAP6JGY0_9GAMM</name>
<dbReference type="PROSITE" id="PS00182">
    <property type="entry name" value="GLNA_ADENYLATION"/>
    <property type="match status" value="1"/>
</dbReference>
<evidence type="ECO:0000256" key="10">
    <source>
        <dbReference type="RuleBase" id="RU000384"/>
    </source>
</evidence>
<dbReference type="NCBIfam" id="TIGR00653">
    <property type="entry name" value="GlnA"/>
    <property type="match status" value="1"/>
</dbReference>
<dbReference type="Proteomes" id="UP001302316">
    <property type="component" value="Unassembled WGS sequence"/>
</dbReference>
<keyword evidence="6 12" id="KW-0547">Nucleotide-binding</keyword>
<reference evidence="15 16" key="1">
    <citation type="submission" date="2023-12" db="EMBL/GenBank/DDBJ databases">
        <title>Whole-genome sequencing of halo(alkali)philic microorganisms from hypersaline lakes.</title>
        <authorList>
            <person name="Sorokin D.Y."/>
            <person name="Merkel A.Y."/>
            <person name="Messina E."/>
            <person name="Yakimov M."/>
        </authorList>
    </citation>
    <scope>NUCLEOTIDE SEQUENCE [LARGE SCALE GENOMIC DNA]</scope>
    <source>
        <strain evidence="15 16">AB-CW1</strain>
    </source>
</reference>
<feature type="binding site" evidence="5">
    <location>
        <position position="362"/>
    </location>
    <ligand>
        <name>L-glutamate</name>
        <dbReference type="ChEBI" id="CHEBI:29985"/>
    </ligand>
</feature>
<dbReference type="InterPro" id="IPR008146">
    <property type="entry name" value="Gln_synth_cat_dom"/>
</dbReference>
<evidence type="ECO:0000313" key="15">
    <source>
        <dbReference type="EMBL" id="MEA5446648.1"/>
    </source>
</evidence>
<keyword evidence="8" id="KW-0597">Phosphoprotein</keyword>
<comment type="similarity">
    <text evidence="1 9 10">Belongs to the glutamine synthetase family.</text>
</comment>
<dbReference type="Pfam" id="PF00120">
    <property type="entry name" value="Gln-synt_C"/>
    <property type="match status" value="1"/>
</dbReference>
<protein>
    <recommendedName>
        <fullName evidence="3 12">Glutamine synthetase</fullName>
        <ecNumber evidence="2 12">6.3.1.2</ecNumber>
    </recommendedName>
</protein>
<dbReference type="SUPFAM" id="SSF55931">
    <property type="entry name" value="Glutamine synthetase/guanido kinase"/>
    <property type="match status" value="1"/>
</dbReference>
<feature type="binding site" evidence="7">
    <location>
        <position position="132"/>
    </location>
    <ligand>
        <name>Mg(2+)</name>
        <dbReference type="ChEBI" id="CHEBI:18420"/>
        <label>1</label>
    </ligand>
</feature>
<dbReference type="GO" id="GO:0006542">
    <property type="term" value="P:glutamine biosynthetic process"/>
    <property type="evidence" value="ECO:0007669"/>
    <property type="project" value="InterPro"/>
</dbReference>
<dbReference type="SUPFAM" id="SSF54368">
    <property type="entry name" value="Glutamine synthetase, N-terminal domain"/>
    <property type="match status" value="1"/>
</dbReference>
<comment type="cofactor">
    <cofactor evidence="7">
        <name>Mg(2+)</name>
        <dbReference type="ChEBI" id="CHEBI:18420"/>
    </cofactor>
    <text evidence="7">Binds 2 Mg(2+) ions per subunit.</text>
</comment>
<feature type="binding site" evidence="7">
    <location>
        <position position="134"/>
    </location>
    <ligand>
        <name>Mg(2+)</name>
        <dbReference type="ChEBI" id="CHEBI:18420"/>
        <label>1</label>
    </ligand>
</feature>
<accession>A0AAP6JGY0</accession>
<dbReference type="InterPro" id="IPR008147">
    <property type="entry name" value="Gln_synt_N"/>
</dbReference>
<comment type="caution">
    <text evidence="15">The sequence shown here is derived from an EMBL/GenBank/DDBJ whole genome shotgun (WGS) entry which is preliminary data.</text>
</comment>
<evidence type="ECO:0000259" key="13">
    <source>
        <dbReference type="PROSITE" id="PS51986"/>
    </source>
</evidence>
<evidence type="ECO:0000256" key="6">
    <source>
        <dbReference type="PIRSR" id="PIRSR604809-2"/>
    </source>
</evidence>
<dbReference type="FunFam" id="3.10.20.70:FF:000001">
    <property type="entry name" value="Glutamine synthetase"/>
    <property type="match status" value="1"/>
</dbReference>
<evidence type="ECO:0000256" key="7">
    <source>
        <dbReference type="PIRSR" id="PIRSR604809-3"/>
    </source>
</evidence>
<dbReference type="RefSeq" id="WP_346053061.1">
    <property type="nucleotide sequence ID" value="NZ_JAYGII010000045.1"/>
</dbReference>
<evidence type="ECO:0000256" key="9">
    <source>
        <dbReference type="PROSITE-ProRule" id="PRU01330"/>
    </source>
</evidence>
<keyword evidence="16" id="KW-1185">Reference proteome</keyword>
<dbReference type="GO" id="GO:0004356">
    <property type="term" value="F:glutamine synthetase activity"/>
    <property type="evidence" value="ECO:0007669"/>
    <property type="project" value="UniProtKB-EC"/>
</dbReference>
<feature type="binding site" evidence="6">
    <location>
        <begin position="274"/>
        <end position="276"/>
    </location>
    <ligand>
        <name>ATP</name>
        <dbReference type="ChEBI" id="CHEBI:30616"/>
    </ligand>
</feature>
<evidence type="ECO:0000256" key="1">
    <source>
        <dbReference type="ARBA" id="ARBA00009897"/>
    </source>
</evidence>
<evidence type="ECO:0000256" key="2">
    <source>
        <dbReference type="ARBA" id="ARBA00012937"/>
    </source>
</evidence>
<feature type="binding site" evidence="6">
    <location>
        <position position="355"/>
    </location>
    <ligand>
        <name>ATP</name>
        <dbReference type="ChEBI" id="CHEBI:30616"/>
    </ligand>
</feature>
<dbReference type="PANTHER" id="PTHR43407:SF2">
    <property type="entry name" value="GLUTAMINE SYNTHETASE"/>
    <property type="match status" value="1"/>
</dbReference>
<dbReference type="EC" id="6.3.1.2" evidence="2 12"/>
<dbReference type="InterPro" id="IPR004809">
    <property type="entry name" value="Gln_synth_I"/>
</dbReference>
<dbReference type="PROSITE" id="PS00181">
    <property type="entry name" value="GLNA_ATP"/>
    <property type="match status" value="1"/>
</dbReference>
<feature type="modified residue" description="O-AMP-tyrosine" evidence="8">
    <location>
        <position position="400"/>
    </location>
</feature>
<feature type="binding site" evidence="5">
    <location>
        <position position="342"/>
    </location>
    <ligand>
        <name>L-glutamate</name>
        <dbReference type="ChEBI" id="CHEBI:29985"/>
    </ligand>
</feature>
<dbReference type="GO" id="GO:0016020">
    <property type="term" value="C:membrane"/>
    <property type="evidence" value="ECO:0007669"/>
    <property type="project" value="TreeGrafter"/>
</dbReference>
<proteinExistence type="inferred from homology"/>
<keyword evidence="11" id="KW-0963">Cytoplasm</keyword>